<feature type="transmembrane region" description="Helical" evidence="2">
    <location>
        <begin position="12"/>
        <end position="29"/>
    </location>
</feature>
<evidence type="ECO:0008006" key="5">
    <source>
        <dbReference type="Google" id="ProtNLM"/>
    </source>
</evidence>
<evidence type="ECO:0000313" key="4">
    <source>
        <dbReference type="Proteomes" id="UP000182508"/>
    </source>
</evidence>
<keyword evidence="2" id="KW-0812">Transmembrane</keyword>
<feature type="transmembrane region" description="Helical" evidence="2">
    <location>
        <begin position="35"/>
        <end position="51"/>
    </location>
</feature>
<dbReference type="RefSeq" id="WP_018163659.1">
    <property type="nucleotide sequence ID" value="NZ_FMXP01000009.1"/>
</dbReference>
<evidence type="ECO:0000256" key="1">
    <source>
        <dbReference type="SAM" id="Coils"/>
    </source>
</evidence>
<evidence type="ECO:0000256" key="2">
    <source>
        <dbReference type="SAM" id="Phobius"/>
    </source>
</evidence>
<dbReference type="Proteomes" id="UP000182508">
    <property type="component" value="Unassembled WGS sequence"/>
</dbReference>
<dbReference type="AlphaFoldDB" id="A0A1G6B4B5"/>
<accession>A0A1G6B4B5</accession>
<proteinExistence type="predicted"/>
<name>A0A1G6B4B5_9STRE</name>
<dbReference type="EMBL" id="FMXP01000009">
    <property type="protein sequence ID" value="SDB15490.1"/>
    <property type="molecule type" value="Genomic_DNA"/>
</dbReference>
<feature type="coiled-coil region" evidence="1">
    <location>
        <begin position="224"/>
        <end position="251"/>
    </location>
</feature>
<protein>
    <recommendedName>
        <fullName evidence="5">Membrane associated protein</fullName>
    </recommendedName>
</protein>
<keyword evidence="2" id="KW-1133">Transmembrane helix</keyword>
<sequence>MAYYSRPPRSNSLFGLIVSGIILLALFGWIFETLLPLLIIGGVGYGAYRLISRQARLDKATTAQRLQNLKSDIQIADRKLKVLKDYLANKEYKQYALEARQLLPKVQKIQSEANELKEKMDSTIYHRVIKKAGEVETELQTQLLKIDITPSAFSKGHANLDALEIAPELSTVYNNIQRDHASILEKISQADNKEELTALHEANMQRFEDILTGYLKIKEEPKNYYNAEERLAQAKAALEKFDLDLDETLRQLNESDMKDFDVSLRMMNAEHKDYAQEAKTSDIY</sequence>
<gene>
    <name evidence="3" type="ORF">SAMN02910293_00773</name>
</gene>
<keyword evidence="2" id="KW-0472">Membrane</keyword>
<evidence type="ECO:0000313" key="3">
    <source>
        <dbReference type="EMBL" id="SDB15490.1"/>
    </source>
</evidence>
<keyword evidence="1" id="KW-0175">Coiled coil</keyword>
<keyword evidence="4" id="KW-1185">Reference proteome</keyword>
<organism evidence="3 4">
    <name type="scientific">Streptococcus henryi</name>
    <dbReference type="NCBI Taxonomy" id="439219"/>
    <lineage>
        <taxon>Bacteria</taxon>
        <taxon>Bacillati</taxon>
        <taxon>Bacillota</taxon>
        <taxon>Bacilli</taxon>
        <taxon>Lactobacillales</taxon>
        <taxon>Streptococcaceae</taxon>
        <taxon>Streptococcus</taxon>
    </lineage>
</organism>
<reference evidence="3 4" key="1">
    <citation type="submission" date="2016-10" db="EMBL/GenBank/DDBJ databases">
        <authorList>
            <person name="de Groot N.N."/>
        </authorList>
    </citation>
    <scope>NUCLEOTIDE SEQUENCE [LARGE SCALE GENOMIC DNA]</scope>
    <source>
        <strain evidence="3 4">A-4</strain>
    </source>
</reference>
<dbReference type="STRING" id="439219.SAMN02910293_00773"/>